<evidence type="ECO:0000256" key="1">
    <source>
        <dbReference type="SAM" id="SignalP"/>
    </source>
</evidence>
<evidence type="ECO:0008006" key="4">
    <source>
        <dbReference type="Google" id="ProtNLM"/>
    </source>
</evidence>
<feature type="chain" id="PRO_5015146582" description="Pectate lyase superfamily protein domain-containing protein" evidence="1">
    <location>
        <begin position="22"/>
        <end position="526"/>
    </location>
</feature>
<dbReference type="AlphaFoldDB" id="A0A2P6NDH8"/>
<accession>A0A2P6NDH8</accession>
<sequence length="526" mass="56761">MKTVCLFLLLSLGAAIAVTQSDLVTSDSKGKLSYKKNDQGDRIMDYSSVGYRSGQDLPAPSVIPNKITVKPSGGDDTKSIQDAITKVSALPLDNNGFRGAVLLAPGTFNVDELKLSTSGVILRGSGLDATKGTTIKVKGSSTSVSVYGSKSPKFGKKYPLTKTYVPFGGNTLPLKSTSGLKVGDSIYIFTTVTAKFVHLLGMDKLVRHNAPQTWVAVGSIITTDRIITSINNGTITLDAGYPDSIRPELFDSDEDVPYVSTYVWEDRIENVGVENLRAIHPATKATNTDQFLTIGKAQNCWVRDLYLQDFGTGGERLAGCNSSNKTVVTTQGDAKWVTVQRLNIHYTYTDDTIAAPPQILSMLGTQILHRDTNITGGGKYWPMSSGSTRARGPTVHYNVNIVSGSGAKVVPHMRWSTGILYDNIVNPKGVVGITYRDTMGSGHGWTMGWGVIWNCEAAILSVQNPSNMFNGSAPVLYHNWLVGGRGKNDPGYKSKSLMGTYDHVGTTVAPQSLYVAQLKDKLKRSN</sequence>
<comment type="caution">
    <text evidence="2">The sequence shown here is derived from an EMBL/GenBank/DDBJ whole genome shotgun (WGS) entry which is preliminary data.</text>
</comment>
<dbReference type="SUPFAM" id="SSF51126">
    <property type="entry name" value="Pectin lyase-like"/>
    <property type="match status" value="1"/>
</dbReference>
<gene>
    <name evidence="2" type="ORF">PROFUN_10466</name>
</gene>
<dbReference type="OrthoDB" id="509690at2759"/>
<evidence type="ECO:0000313" key="2">
    <source>
        <dbReference type="EMBL" id="PRP81972.1"/>
    </source>
</evidence>
<dbReference type="Proteomes" id="UP000241769">
    <property type="component" value="Unassembled WGS sequence"/>
</dbReference>
<reference evidence="2 3" key="1">
    <citation type="journal article" date="2018" name="Genome Biol. Evol.">
        <title>Multiple Roots of Fruiting Body Formation in Amoebozoa.</title>
        <authorList>
            <person name="Hillmann F."/>
            <person name="Forbes G."/>
            <person name="Novohradska S."/>
            <person name="Ferling I."/>
            <person name="Riege K."/>
            <person name="Groth M."/>
            <person name="Westermann M."/>
            <person name="Marz M."/>
            <person name="Spaller T."/>
            <person name="Winckler T."/>
            <person name="Schaap P."/>
            <person name="Glockner G."/>
        </authorList>
    </citation>
    <scope>NUCLEOTIDE SEQUENCE [LARGE SCALE GENOMIC DNA]</scope>
    <source>
        <strain evidence="2 3">Jena</strain>
    </source>
</reference>
<protein>
    <recommendedName>
        <fullName evidence="4">Pectate lyase superfamily protein domain-containing protein</fullName>
    </recommendedName>
</protein>
<keyword evidence="1" id="KW-0732">Signal</keyword>
<dbReference type="EMBL" id="MDYQ01000112">
    <property type="protein sequence ID" value="PRP81972.1"/>
    <property type="molecule type" value="Genomic_DNA"/>
</dbReference>
<dbReference type="InParanoid" id="A0A2P6NDH8"/>
<organism evidence="2 3">
    <name type="scientific">Planoprotostelium fungivorum</name>
    <dbReference type="NCBI Taxonomy" id="1890364"/>
    <lineage>
        <taxon>Eukaryota</taxon>
        <taxon>Amoebozoa</taxon>
        <taxon>Evosea</taxon>
        <taxon>Variosea</taxon>
        <taxon>Cavosteliida</taxon>
        <taxon>Cavosteliaceae</taxon>
        <taxon>Planoprotostelium</taxon>
    </lineage>
</organism>
<name>A0A2P6NDH8_9EUKA</name>
<dbReference type="InterPro" id="IPR011050">
    <property type="entry name" value="Pectin_lyase_fold/virulence"/>
</dbReference>
<feature type="signal peptide" evidence="1">
    <location>
        <begin position="1"/>
        <end position="21"/>
    </location>
</feature>
<keyword evidence="3" id="KW-1185">Reference proteome</keyword>
<dbReference type="STRING" id="1890364.A0A2P6NDH8"/>
<proteinExistence type="predicted"/>
<evidence type="ECO:0000313" key="3">
    <source>
        <dbReference type="Proteomes" id="UP000241769"/>
    </source>
</evidence>